<dbReference type="GO" id="GO:0004519">
    <property type="term" value="F:endonuclease activity"/>
    <property type="evidence" value="ECO:0007669"/>
    <property type="project" value="UniProtKB-KW"/>
</dbReference>
<feature type="domain" description="HNH nuclease" evidence="1">
    <location>
        <begin position="22"/>
        <end position="70"/>
    </location>
</feature>
<dbReference type="SUPFAM" id="SSF54060">
    <property type="entry name" value="His-Me finger endonucleases"/>
    <property type="match status" value="1"/>
</dbReference>
<protein>
    <submittedName>
        <fullName evidence="2">HNH endonuclease</fullName>
    </submittedName>
</protein>
<dbReference type="InterPro" id="IPR003615">
    <property type="entry name" value="HNH_nuc"/>
</dbReference>
<accession>A0A4R6EZA8</accession>
<name>A0A4R6EZA8_SCAGO</name>
<keyword evidence="2" id="KW-0255">Endonuclease</keyword>
<dbReference type="InterPro" id="IPR044925">
    <property type="entry name" value="His-Me_finger_sf"/>
</dbReference>
<evidence type="ECO:0000259" key="1">
    <source>
        <dbReference type="SMART" id="SM00507"/>
    </source>
</evidence>
<evidence type="ECO:0000313" key="3">
    <source>
        <dbReference type="Proteomes" id="UP000295530"/>
    </source>
</evidence>
<keyword evidence="3" id="KW-1185">Reference proteome</keyword>
<evidence type="ECO:0000313" key="2">
    <source>
        <dbReference type="EMBL" id="TDN64266.1"/>
    </source>
</evidence>
<proteinExistence type="predicted"/>
<dbReference type="Proteomes" id="UP000295530">
    <property type="component" value="Unassembled WGS sequence"/>
</dbReference>
<dbReference type="Pfam" id="PF13392">
    <property type="entry name" value="HNH_3"/>
    <property type="match status" value="1"/>
</dbReference>
<dbReference type="OrthoDB" id="388551at2"/>
<reference evidence="2 3" key="1">
    <citation type="submission" date="2019-03" db="EMBL/GenBank/DDBJ databases">
        <title>Genomic analyses of the natural microbiome of Caenorhabditis elegans.</title>
        <authorList>
            <person name="Samuel B."/>
        </authorList>
    </citation>
    <scope>NUCLEOTIDE SEQUENCE [LARGE SCALE GENOMIC DNA]</scope>
    <source>
        <strain evidence="2 3">BIGb0156</strain>
    </source>
</reference>
<comment type="caution">
    <text evidence="2">The sequence shown here is derived from an EMBL/GenBank/DDBJ whole genome shotgun (WGS) entry which is preliminary data.</text>
</comment>
<sequence length="88" mass="10153">MLVPISNGKAGYYQISVTNNNVSRRCYVHRLVWEAFNGAIPEGYEIDHVDENKGNNSLGNLRLMTRLENMQKMRASNSHVKNNLKQFR</sequence>
<dbReference type="CDD" id="cd00085">
    <property type="entry name" value="HNHc"/>
    <property type="match status" value="1"/>
</dbReference>
<dbReference type="SMART" id="SM00507">
    <property type="entry name" value="HNHc"/>
    <property type="match status" value="1"/>
</dbReference>
<dbReference type="EMBL" id="SNVX01000001">
    <property type="protein sequence ID" value="TDN64266.1"/>
    <property type="molecule type" value="Genomic_DNA"/>
</dbReference>
<keyword evidence="2" id="KW-0540">Nuclease</keyword>
<gene>
    <name evidence="2" type="ORF">EC847_101190</name>
</gene>
<keyword evidence="2" id="KW-0378">Hydrolase</keyword>
<organism evidence="2 3">
    <name type="scientific">Scandinavium goeteborgense</name>
    <dbReference type="NCBI Taxonomy" id="1851514"/>
    <lineage>
        <taxon>Bacteria</taxon>
        <taxon>Pseudomonadati</taxon>
        <taxon>Pseudomonadota</taxon>
        <taxon>Gammaproteobacteria</taxon>
        <taxon>Enterobacterales</taxon>
        <taxon>Enterobacteriaceae</taxon>
        <taxon>Scandinavium</taxon>
    </lineage>
</organism>
<dbReference type="AlphaFoldDB" id="A0A4R6EZA8"/>
<dbReference type="Gene3D" id="3.90.75.20">
    <property type="match status" value="1"/>
</dbReference>